<dbReference type="InterPro" id="IPR011990">
    <property type="entry name" value="TPR-like_helical_dom_sf"/>
</dbReference>
<proteinExistence type="predicted"/>
<keyword evidence="2" id="KW-1185">Reference proteome</keyword>
<protein>
    <recommendedName>
        <fullName evidence="3">Tetratricopeptide repeat protein</fullName>
    </recommendedName>
</protein>
<evidence type="ECO:0000313" key="1">
    <source>
        <dbReference type="EMBL" id="UTY40557.1"/>
    </source>
</evidence>
<dbReference type="RefSeq" id="WP_290141977.1">
    <property type="nucleotide sequence ID" value="NZ_CP101620.1"/>
</dbReference>
<dbReference type="Proteomes" id="UP001060112">
    <property type="component" value="Chromosome"/>
</dbReference>
<sequence length="106" mass="12550">MSGLVRYYFEHYPDDEEKRCQVVELNEKAEATGSKIDSFQFAIAYQRINEYEKSVERLKMSIEEDHNEKAYYYYARALELGRGVDKDIKKAMKLLIIKNVVTIMHC</sequence>
<evidence type="ECO:0000313" key="2">
    <source>
        <dbReference type="Proteomes" id="UP001060112"/>
    </source>
</evidence>
<evidence type="ECO:0008006" key="3">
    <source>
        <dbReference type="Google" id="ProtNLM"/>
    </source>
</evidence>
<dbReference type="SUPFAM" id="SSF81901">
    <property type="entry name" value="HCP-like"/>
    <property type="match status" value="1"/>
</dbReference>
<name>A0ABY5I5B6_9FIRM</name>
<reference evidence="1" key="1">
    <citation type="submission" date="2022-07" db="EMBL/GenBank/DDBJ databases">
        <title>Faecal culturing of patients with breast cancer.</title>
        <authorList>
            <person name="Teng N.M.Y."/>
            <person name="Kiu R."/>
            <person name="Evans R."/>
            <person name="Baker D.J."/>
            <person name="Zenner C."/>
            <person name="Robinson S.D."/>
            <person name="Hall L.J."/>
        </authorList>
    </citation>
    <scope>NUCLEOTIDE SEQUENCE</scope>
    <source>
        <strain evidence="1">LH1062</strain>
    </source>
</reference>
<gene>
    <name evidence="1" type="ORF">NMU03_07225</name>
</gene>
<dbReference type="EMBL" id="CP101620">
    <property type="protein sequence ID" value="UTY40557.1"/>
    <property type="molecule type" value="Genomic_DNA"/>
</dbReference>
<accession>A0ABY5I5B6</accession>
<dbReference type="Gene3D" id="1.25.40.10">
    <property type="entry name" value="Tetratricopeptide repeat domain"/>
    <property type="match status" value="1"/>
</dbReference>
<organism evidence="1 2">
    <name type="scientific">Allocoprobacillus halotolerans</name>
    <dbReference type="NCBI Taxonomy" id="2944914"/>
    <lineage>
        <taxon>Bacteria</taxon>
        <taxon>Bacillati</taxon>
        <taxon>Bacillota</taxon>
        <taxon>Erysipelotrichia</taxon>
        <taxon>Erysipelotrichales</taxon>
        <taxon>Erysipelotrichaceae</taxon>
        <taxon>Allocoprobacillus</taxon>
    </lineage>
</organism>